<dbReference type="Pfam" id="PF00583">
    <property type="entry name" value="Acetyltransf_1"/>
    <property type="match status" value="1"/>
</dbReference>
<dbReference type="EMBL" id="PQWO01000017">
    <property type="protein sequence ID" value="PZD71470.1"/>
    <property type="molecule type" value="Genomic_DNA"/>
</dbReference>
<organism evidence="3 4">
    <name type="scientific">Acaryochloris thomasi RCC1774</name>
    <dbReference type="NCBI Taxonomy" id="1764569"/>
    <lineage>
        <taxon>Bacteria</taxon>
        <taxon>Bacillati</taxon>
        <taxon>Cyanobacteriota</taxon>
        <taxon>Cyanophyceae</taxon>
        <taxon>Acaryochloridales</taxon>
        <taxon>Acaryochloridaceae</taxon>
        <taxon>Acaryochloris</taxon>
        <taxon>Acaryochloris thomasi</taxon>
    </lineage>
</organism>
<dbReference type="CDD" id="cd04301">
    <property type="entry name" value="NAT_SF"/>
    <property type="match status" value="1"/>
</dbReference>
<dbReference type="RefSeq" id="WP_110988077.1">
    <property type="nucleotide sequence ID" value="NZ_CAWNWM010000017.1"/>
</dbReference>
<dbReference type="OrthoDB" id="5419426at2"/>
<dbReference type="InterPro" id="IPR016181">
    <property type="entry name" value="Acyl_CoA_acyltransferase"/>
</dbReference>
<dbReference type="InterPro" id="IPR050769">
    <property type="entry name" value="NAT_camello-type"/>
</dbReference>
<dbReference type="EC" id="2.3.1.-" evidence="3"/>
<dbReference type="AlphaFoldDB" id="A0A2W1JBM6"/>
<dbReference type="SUPFAM" id="SSF55729">
    <property type="entry name" value="Acyl-CoA N-acyltransferases (Nat)"/>
    <property type="match status" value="1"/>
</dbReference>
<dbReference type="Proteomes" id="UP000248857">
    <property type="component" value="Unassembled WGS sequence"/>
</dbReference>
<dbReference type="PANTHER" id="PTHR13947">
    <property type="entry name" value="GNAT FAMILY N-ACETYLTRANSFERASE"/>
    <property type="match status" value="1"/>
</dbReference>
<keyword evidence="4" id="KW-1185">Reference proteome</keyword>
<protein>
    <submittedName>
        <fullName evidence="3">Acetyltransferase</fullName>
        <ecNumber evidence="3">2.3.1.-</ecNumber>
    </submittedName>
</protein>
<evidence type="ECO:0000313" key="3">
    <source>
        <dbReference type="EMBL" id="PZD71470.1"/>
    </source>
</evidence>
<accession>A0A2W1JBM6</accession>
<dbReference type="Gene3D" id="3.40.630.30">
    <property type="match status" value="1"/>
</dbReference>
<name>A0A2W1JBM6_9CYAN</name>
<feature type="domain" description="N-acetyltransferase" evidence="2">
    <location>
        <begin position="8"/>
        <end position="158"/>
    </location>
</feature>
<reference evidence="3 4" key="1">
    <citation type="journal article" date="2018" name="Sci. Rep.">
        <title>A novel species of the marine cyanobacterium Acaryochloris with a unique pigment content and lifestyle.</title>
        <authorList>
            <person name="Partensky F."/>
            <person name="Six C."/>
            <person name="Ratin M."/>
            <person name="Garczarek L."/>
            <person name="Vaulot D."/>
            <person name="Probert I."/>
            <person name="Calteau A."/>
            <person name="Gourvil P."/>
            <person name="Marie D."/>
            <person name="Grebert T."/>
            <person name="Bouchier C."/>
            <person name="Le Panse S."/>
            <person name="Gachenot M."/>
            <person name="Rodriguez F."/>
            <person name="Garrido J.L."/>
        </authorList>
    </citation>
    <scope>NUCLEOTIDE SEQUENCE [LARGE SCALE GENOMIC DNA]</scope>
    <source>
        <strain evidence="3 4">RCC1774</strain>
    </source>
</reference>
<comment type="caution">
    <text evidence="3">The sequence shown here is derived from an EMBL/GenBank/DDBJ whole genome shotgun (WGS) entry which is preliminary data.</text>
</comment>
<dbReference type="GO" id="GO:0008080">
    <property type="term" value="F:N-acetyltransferase activity"/>
    <property type="evidence" value="ECO:0007669"/>
    <property type="project" value="InterPro"/>
</dbReference>
<evidence type="ECO:0000256" key="1">
    <source>
        <dbReference type="ARBA" id="ARBA00022679"/>
    </source>
</evidence>
<dbReference type="PROSITE" id="PS51186">
    <property type="entry name" value="GNAT"/>
    <property type="match status" value="1"/>
</dbReference>
<keyword evidence="1 3" id="KW-0808">Transferase</keyword>
<dbReference type="PANTHER" id="PTHR13947:SF37">
    <property type="entry name" value="LD18367P"/>
    <property type="match status" value="1"/>
</dbReference>
<dbReference type="InterPro" id="IPR000182">
    <property type="entry name" value="GNAT_dom"/>
</dbReference>
<keyword evidence="3" id="KW-0012">Acyltransferase</keyword>
<evidence type="ECO:0000313" key="4">
    <source>
        <dbReference type="Proteomes" id="UP000248857"/>
    </source>
</evidence>
<sequence length="161" mass="18360">MLQTFKDFVIRDWQTTDRIPASEVIRTVLTEYGLGWEPDGADIDVVEVEKHYRLGEFWVVEHQGAVVGTAAYYPVPRGEQAVEIRKMYLQPQVRGGGLGRFLLRSLESRISEQGFRQIWVETASVLVEAVQLYETSGYKAETGVETVRCDRIYTKRLPSSS</sequence>
<evidence type="ECO:0000259" key="2">
    <source>
        <dbReference type="PROSITE" id="PS51186"/>
    </source>
</evidence>
<proteinExistence type="predicted"/>
<gene>
    <name evidence="3" type="ORF">C1752_06386</name>
</gene>